<accession>A0ACC2VZ38</accession>
<protein>
    <submittedName>
        <fullName evidence="1">Uncharacterized protein</fullName>
    </submittedName>
</protein>
<keyword evidence="2" id="KW-1185">Reference proteome</keyword>
<gene>
    <name evidence="1" type="ORF">QFC20_004524</name>
</gene>
<sequence>MPFIAPLLLSILTHVVFVLSTALVTIMSMWTQRRVSMATSFASAFSDVPPLFKPRAMSFRKRRPDPISFNDFNYSAPLQRSHSVGSSPVPKAEAPSSPRSRVYRIPSSPLATSPVITAAEQADLDLMPAFSLSEKKGAFWMNTTTSAPSSPIKEDYFSFEPNSPTGSLLDGVTSDVPAWAKGQCSFDGERCSTGRKIIIALCVLRLCATFPLIWLEANLGHFAMPRLFLASDDLLLVDCAASTILLLYPLFCVIGNCSLTLPRSFEHHVYHASLILLLLPLLATFQLYNNEFTSIYRLGGLGIGAVMLLVARDQAQVSYWAPLNEKKTRTKWAS</sequence>
<evidence type="ECO:0000313" key="1">
    <source>
        <dbReference type="EMBL" id="KAJ9104388.1"/>
    </source>
</evidence>
<name>A0ACC2VZ38_9TREE</name>
<reference evidence="1" key="1">
    <citation type="submission" date="2023-04" db="EMBL/GenBank/DDBJ databases">
        <title>Draft Genome sequencing of Naganishia species isolated from polar environments using Oxford Nanopore Technology.</title>
        <authorList>
            <person name="Leo P."/>
            <person name="Venkateswaran K."/>
        </authorList>
    </citation>
    <scope>NUCLEOTIDE SEQUENCE</scope>
    <source>
        <strain evidence="1">MNA-CCFEE 5262</strain>
    </source>
</reference>
<organism evidence="1 2">
    <name type="scientific">Naganishia adeliensis</name>
    <dbReference type="NCBI Taxonomy" id="92952"/>
    <lineage>
        <taxon>Eukaryota</taxon>
        <taxon>Fungi</taxon>
        <taxon>Dikarya</taxon>
        <taxon>Basidiomycota</taxon>
        <taxon>Agaricomycotina</taxon>
        <taxon>Tremellomycetes</taxon>
        <taxon>Filobasidiales</taxon>
        <taxon>Filobasidiaceae</taxon>
        <taxon>Naganishia</taxon>
    </lineage>
</organism>
<evidence type="ECO:0000313" key="2">
    <source>
        <dbReference type="Proteomes" id="UP001230649"/>
    </source>
</evidence>
<comment type="caution">
    <text evidence="1">The sequence shown here is derived from an EMBL/GenBank/DDBJ whole genome shotgun (WGS) entry which is preliminary data.</text>
</comment>
<dbReference type="Proteomes" id="UP001230649">
    <property type="component" value="Unassembled WGS sequence"/>
</dbReference>
<proteinExistence type="predicted"/>
<dbReference type="EMBL" id="JASBWS010000053">
    <property type="protein sequence ID" value="KAJ9104388.1"/>
    <property type="molecule type" value="Genomic_DNA"/>
</dbReference>